<protein>
    <submittedName>
        <fullName evidence="1">DUF742 domain-containing protein</fullName>
    </submittedName>
</protein>
<comment type="caution">
    <text evidence="1">The sequence shown here is derived from an EMBL/GenBank/DDBJ whole genome shotgun (WGS) entry which is preliminary data.</text>
</comment>
<dbReference type="PANTHER" id="PTHR36221">
    <property type="entry name" value="DUF742 DOMAIN-CONTAINING PROTEIN"/>
    <property type="match status" value="1"/>
</dbReference>
<accession>A0ABT1Q4K2</accession>
<proteinExistence type="predicted"/>
<organism evidence="1 2">
    <name type="scientific">Streptomyces humicola</name>
    <dbReference type="NCBI Taxonomy" id="2953240"/>
    <lineage>
        <taxon>Bacteria</taxon>
        <taxon>Bacillati</taxon>
        <taxon>Actinomycetota</taxon>
        <taxon>Actinomycetes</taxon>
        <taxon>Kitasatosporales</taxon>
        <taxon>Streptomycetaceae</taxon>
        <taxon>Streptomyces</taxon>
    </lineage>
</organism>
<evidence type="ECO:0000313" key="1">
    <source>
        <dbReference type="EMBL" id="MCQ4084851.1"/>
    </source>
</evidence>
<evidence type="ECO:0000313" key="2">
    <source>
        <dbReference type="Proteomes" id="UP001057702"/>
    </source>
</evidence>
<sequence>MPNASDGPLLDDSLGRMVRPYTVSDGRTRPTSHFDLMTMVTATGAVPRRELGLDHSNVLVLCERPVTVAEIAAHMGLPATVIKVLLSDLVDCRAVATRAFDRARFGPNSTLDLDLLEAVRDGLLKLL</sequence>
<reference evidence="1" key="1">
    <citation type="submission" date="2022-06" db="EMBL/GenBank/DDBJ databases">
        <title>Draft genome sequence of Streptomyces sp. RB6PN25 isolated from peat swamp forest in Thailand.</title>
        <authorList>
            <person name="Duangmal K."/>
            <person name="Klaysubun C."/>
        </authorList>
    </citation>
    <scope>NUCLEOTIDE SEQUENCE</scope>
    <source>
        <strain evidence="1">RB6PN25</strain>
    </source>
</reference>
<name>A0ABT1Q4K2_9ACTN</name>
<dbReference type="Pfam" id="PF05331">
    <property type="entry name" value="DUF742"/>
    <property type="match status" value="1"/>
</dbReference>
<dbReference type="Proteomes" id="UP001057702">
    <property type="component" value="Unassembled WGS sequence"/>
</dbReference>
<gene>
    <name evidence="1" type="ORF">NGB36_30875</name>
</gene>
<dbReference type="EMBL" id="JANFNG010000043">
    <property type="protein sequence ID" value="MCQ4084851.1"/>
    <property type="molecule type" value="Genomic_DNA"/>
</dbReference>
<dbReference type="RefSeq" id="WP_255923931.1">
    <property type="nucleotide sequence ID" value="NZ_JANFNG010000043.1"/>
</dbReference>
<dbReference type="InterPro" id="IPR007995">
    <property type="entry name" value="DUF742"/>
</dbReference>
<keyword evidence="2" id="KW-1185">Reference proteome</keyword>
<dbReference type="PANTHER" id="PTHR36221:SF1">
    <property type="entry name" value="DUF742 DOMAIN-CONTAINING PROTEIN"/>
    <property type="match status" value="1"/>
</dbReference>